<keyword evidence="2" id="KW-1185">Reference proteome</keyword>
<evidence type="ECO:0000313" key="1">
    <source>
        <dbReference type="EMBL" id="KAJ7312962.1"/>
    </source>
</evidence>
<dbReference type="Proteomes" id="UP001218218">
    <property type="component" value="Unassembled WGS sequence"/>
</dbReference>
<gene>
    <name evidence="1" type="ORF">DFH08DRAFT_1087482</name>
</gene>
<sequence>MSLSARCYINQSPSLHFTPLLFLPSHHPSSLRAAQVNDRSLIVLLPVAALSYCEVALQSVRWFITCLAILYLPFPSSLILPTCADVVVDI</sequence>
<comment type="caution">
    <text evidence="1">The sequence shown here is derived from an EMBL/GenBank/DDBJ whole genome shotgun (WGS) entry which is preliminary data.</text>
</comment>
<organism evidence="1 2">
    <name type="scientific">Mycena albidolilacea</name>
    <dbReference type="NCBI Taxonomy" id="1033008"/>
    <lineage>
        <taxon>Eukaryota</taxon>
        <taxon>Fungi</taxon>
        <taxon>Dikarya</taxon>
        <taxon>Basidiomycota</taxon>
        <taxon>Agaricomycotina</taxon>
        <taxon>Agaricomycetes</taxon>
        <taxon>Agaricomycetidae</taxon>
        <taxon>Agaricales</taxon>
        <taxon>Marasmiineae</taxon>
        <taxon>Mycenaceae</taxon>
        <taxon>Mycena</taxon>
    </lineage>
</organism>
<name>A0AAD6Z9Y1_9AGAR</name>
<accession>A0AAD6Z9Y1</accession>
<dbReference type="EMBL" id="JARIHO010000069">
    <property type="protein sequence ID" value="KAJ7312962.1"/>
    <property type="molecule type" value="Genomic_DNA"/>
</dbReference>
<protein>
    <submittedName>
        <fullName evidence="1">Uncharacterized protein</fullName>
    </submittedName>
</protein>
<proteinExistence type="predicted"/>
<evidence type="ECO:0000313" key="2">
    <source>
        <dbReference type="Proteomes" id="UP001218218"/>
    </source>
</evidence>
<reference evidence="1" key="1">
    <citation type="submission" date="2023-03" db="EMBL/GenBank/DDBJ databases">
        <title>Massive genome expansion in bonnet fungi (Mycena s.s.) driven by repeated elements and novel gene families across ecological guilds.</title>
        <authorList>
            <consortium name="Lawrence Berkeley National Laboratory"/>
            <person name="Harder C.B."/>
            <person name="Miyauchi S."/>
            <person name="Viragh M."/>
            <person name="Kuo A."/>
            <person name="Thoen E."/>
            <person name="Andreopoulos B."/>
            <person name="Lu D."/>
            <person name="Skrede I."/>
            <person name="Drula E."/>
            <person name="Henrissat B."/>
            <person name="Morin E."/>
            <person name="Kohler A."/>
            <person name="Barry K."/>
            <person name="LaButti K."/>
            <person name="Morin E."/>
            <person name="Salamov A."/>
            <person name="Lipzen A."/>
            <person name="Mereny Z."/>
            <person name="Hegedus B."/>
            <person name="Baldrian P."/>
            <person name="Stursova M."/>
            <person name="Weitz H."/>
            <person name="Taylor A."/>
            <person name="Grigoriev I.V."/>
            <person name="Nagy L.G."/>
            <person name="Martin F."/>
            <person name="Kauserud H."/>
        </authorList>
    </citation>
    <scope>NUCLEOTIDE SEQUENCE</scope>
    <source>
        <strain evidence="1">CBHHK002</strain>
    </source>
</reference>
<dbReference type="AlphaFoldDB" id="A0AAD6Z9Y1"/>